<organism evidence="5 6">
    <name type="scientific">Pokkaliibacter plantistimulans</name>
    <dbReference type="NCBI Taxonomy" id="1635171"/>
    <lineage>
        <taxon>Bacteria</taxon>
        <taxon>Pseudomonadati</taxon>
        <taxon>Pseudomonadota</taxon>
        <taxon>Gammaproteobacteria</taxon>
        <taxon>Oceanospirillales</taxon>
        <taxon>Balneatrichaceae</taxon>
        <taxon>Pokkaliibacter</taxon>
    </lineage>
</organism>
<evidence type="ECO:0000256" key="3">
    <source>
        <dbReference type="ARBA" id="ARBA00022729"/>
    </source>
</evidence>
<evidence type="ECO:0000256" key="1">
    <source>
        <dbReference type="ARBA" id="ARBA00009175"/>
    </source>
</evidence>
<sequence length="247" mass="26473">MNCPASALLLTLTTFAAAAHADQANIAVAANFTGVMQTLEQKFEARGQHQLEVSYGSTGKLYTQISNGAPFDVFLAADNERPAKAEQDGLAVKGSQFTYAQGQLALWSLQPFSGDDLATALQADYAHLAIGNPKTAPYGLAAQQTLQHLHLWDSLQPRLVQGDNISQTYQFIATGNAEMGFVALSQVKDGKQAGHFIAIPGSDYQPILQDAVLLSHGASNQAAKDFIDYLKSDEAKAIIREAGYELN</sequence>
<comment type="caution">
    <text evidence="5">The sequence shown here is derived from an EMBL/GenBank/DDBJ whole genome shotgun (WGS) entry which is preliminary data.</text>
</comment>
<dbReference type="CDD" id="cd13539">
    <property type="entry name" value="PBP2_AvModA"/>
    <property type="match status" value="1"/>
</dbReference>
<dbReference type="SUPFAM" id="SSF53850">
    <property type="entry name" value="Periplasmic binding protein-like II"/>
    <property type="match status" value="1"/>
</dbReference>
<proteinExistence type="inferred from homology"/>
<dbReference type="Gene3D" id="3.40.190.10">
    <property type="entry name" value="Periplasmic binding protein-like II"/>
    <property type="match status" value="2"/>
</dbReference>
<comment type="similarity">
    <text evidence="1">Belongs to the bacterial solute-binding protein ModA family.</text>
</comment>
<evidence type="ECO:0000256" key="4">
    <source>
        <dbReference type="SAM" id="SignalP"/>
    </source>
</evidence>
<name>A0ABX5M0J9_9GAMM</name>
<dbReference type="RefSeq" id="WP_110187127.1">
    <property type="nucleotide sequence ID" value="NZ_CP177354.1"/>
</dbReference>
<dbReference type="PANTHER" id="PTHR30632">
    <property type="entry name" value="MOLYBDATE-BINDING PERIPLASMIC PROTEIN"/>
    <property type="match status" value="1"/>
</dbReference>
<protein>
    <recommendedName>
        <fullName evidence="7">Molybdate ABC transporter substrate-binding protein</fullName>
    </recommendedName>
</protein>
<dbReference type="InterPro" id="IPR005950">
    <property type="entry name" value="ModA"/>
</dbReference>
<evidence type="ECO:0008006" key="7">
    <source>
        <dbReference type="Google" id="ProtNLM"/>
    </source>
</evidence>
<keyword evidence="6" id="KW-1185">Reference proteome</keyword>
<dbReference type="NCBIfam" id="TIGR01256">
    <property type="entry name" value="modA"/>
    <property type="match status" value="1"/>
</dbReference>
<accession>A0ABX5M0J9</accession>
<keyword evidence="3 4" id="KW-0732">Signal</keyword>
<gene>
    <name evidence="5" type="ORF">WH50_09700</name>
</gene>
<keyword evidence="2" id="KW-0479">Metal-binding</keyword>
<dbReference type="InterPro" id="IPR050682">
    <property type="entry name" value="ModA/WtpA"/>
</dbReference>
<dbReference type="PANTHER" id="PTHR30632:SF14">
    <property type="entry name" value="TUNGSTATE_MOLYBDATE_CHROMATE-BINDING PROTEIN MODA"/>
    <property type="match status" value="1"/>
</dbReference>
<dbReference type="Pfam" id="PF13531">
    <property type="entry name" value="SBP_bac_11"/>
    <property type="match status" value="1"/>
</dbReference>
<dbReference type="EMBL" id="LAPT01000041">
    <property type="protein sequence ID" value="PXF31460.1"/>
    <property type="molecule type" value="Genomic_DNA"/>
</dbReference>
<dbReference type="PIRSF" id="PIRSF004846">
    <property type="entry name" value="ModA"/>
    <property type="match status" value="1"/>
</dbReference>
<evidence type="ECO:0000313" key="5">
    <source>
        <dbReference type="EMBL" id="PXF31460.1"/>
    </source>
</evidence>
<evidence type="ECO:0000256" key="2">
    <source>
        <dbReference type="ARBA" id="ARBA00022723"/>
    </source>
</evidence>
<reference evidence="5 6" key="1">
    <citation type="submission" date="2015-03" db="EMBL/GenBank/DDBJ databases">
        <authorList>
            <person name="Krishnan R."/>
            <person name="Midha S."/>
            <person name="Patil P.B."/>
            <person name="Rameshkumar N."/>
        </authorList>
    </citation>
    <scope>NUCLEOTIDE SEQUENCE [LARGE SCALE GENOMIC DNA]</scope>
    <source>
        <strain evidence="5 6">L1E11</strain>
    </source>
</reference>
<dbReference type="Proteomes" id="UP000248090">
    <property type="component" value="Unassembled WGS sequence"/>
</dbReference>
<feature type="chain" id="PRO_5047269894" description="Molybdate ABC transporter substrate-binding protein" evidence="4">
    <location>
        <begin position="22"/>
        <end position="247"/>
    </location>
</feature>
<dbReference type="InterPro" id="IPR044084">
    <property type="entry name" value="AvModA-like_subst-bd"/>
</dbReference>
<feature type="signal peptide" evidence="4">
    <location>
        <begin position="1"/>
        <end position="21"/>
    </location>
</feature>
<evidence type="ECO:0000313" key="6">
    <source>
        <dbReference type="Proteomes" id="UP000248090"/>
    </source>
</evidence>